<comment type="caution">
    <text evidence="1">The sequence shown here is derived from an EMBL/GenBank/DDBJ whole genome shotgun (WGS) entry which is preliminary data.</text>
</comment>
<dbReference type="Gene3D" id="3.40.390.10">
    <property type="entry name" value="Collagenase (Catalytic Domain)"/>
    <property type="match status" value="1"/>
</dbReference>
<sequence>MDNWKYHDQKMKELKQLYLKTSKQTQNRLQEIIDTFKFDFDTLYKIADKKTKDRVNTYITEWKDKGLLTGYFGMLAKNIYSRTRVKNSEILELLVYGAYIEEQNKIQERELDIMYDDANYYYQEGQQEVNNTLSKKERKSLNVLKLALFLALLDQPNVKGYVFEQYIQATIQFNAQQIYRQMTIDLQQQKQPDITNDIYQNVIKRQNNSKLNIKGDKISGDIDAQLIGVNNLAKVEGIKEIDNDAQVRFIAVIDGKETDMCHSLDGQLFYINKENEFNRYYGETQKDLRIEKIKCFGLVTGLNLPPISHHFHWCRSMIQYVSSSVKEENITFDSRGNLIIEGAKILTNKALSKINKTALLSNLKKMEKVFKDFPILKSRNIKYKVTKENDNSAMSIRPTNRKEYILEINENIFNNKIKDTYDLGTKKHDNPKGTSYKDIGVHETGHMVSFEIIKKLNKNNLKAMVFDYNNNITTDKIVEKAFNNLKIRDMMQKEKMINSISNYALTDSSEMIAEAFADYYCNKKKSNTLSKEIVKIMKEMI</sequence>
<evidence type="ECO:0000313" key="1">
    <source>
        <dbReference type="EMBL" id="HIU51416.1"/>
    </source>
</evidence>
<dbReference type="AlphaFoldDB" id="A0A9D1M0S6"/>
<evidence type="ECO:0000313" key="2">
    <source>
        <dbReference type="Proteomes" id="UP000824093"/>
    </source>
</evidence>
<gene>
    <name evidence="1" type="ORF">IAB70_02140</name>
</gene>
<dbReference type="EMBL" id="DVNH01000016">
    <property type="protein sequence ID" value="HIU51416.1"/>
    <property type="molecule type" value="Genomic_DNA"/>
</dbReference>
<name>A0A9D1M0S6_9FIRM</name>
<dbReference type="GO" id="GO:0008237">
    <property type="term" value="F:metallopeptidase activity"/>
    <property type="evidence" value="ECO:0007669"/>
    <property type="project" value="InterPro"/>
</dbReference>
<proteinExistence type="predicted"/>
<reference evidence="1" key="1">
    <citation type="submission" date="2020-10" db="EMBL/GenBank/DDBJ databases">
        <authorList>
            <person name="Gilroy R."/>
        </authorList>
    </citation>
    <scope>NUCLEOTIDE SEQUENCE</scope>
    <source>
        <strain evidence="1">CHK195-15760</strain>
    </source>
</reference>
<protein>
    <submittedName>
        <fullName evidence="1">Uncharacterized protein</fullName>
    </submittedName>
</protein>
<reference evidence="1" key="2">
    <citation type="journal article" date="2021" name="PeerJ">
        <title>Extensive microbial diversity within the chicken gut microbiome revealed by metagenomics and culture.</title>
        <authorList>
            <person name="Gilroy R."/>
            <person name="Ravi A."/>
            <person name="Getino M."/>
            <person name="Pursley I."/>
            <person name="Horton D.L."/>
            <person name="Alikhan N.F."/>
            <person name="Baker D."/>
            <person name="Gharbi K."/>
            <person name="Hall N."/>
            <person name="Watson M."/>
            <person name="Adriaenssens E.M."/>
            <person name="Foster-Nyarko E."/>
            <person name="Jarju S."/>
            <person name="Secka A."/>
            <person name="Antonio M."/>
            <person name="Oren A."/>
            <person name="Chaudhuri R.R."/>
            <person name="La Ragione R."/>
            <person name="Hildebrand F."/>
            <person name="Pallen M.J."/>
        </authorList>
    </citation>
    <scope>NUCLEOTIDE SEQUENCE</scope>
    <source>
        <strain evidence="1">CHK195-15760</strain>
    </source>
</reference>
<dbReference type="Proteomes" id="UP000824093">
    <property type="component" value="Unassembled WGS sequence"/>
</dbReference>
<accession>A0A9D1M0S6</accession>
<organism evidence="1 2">
    <name type="scientific">Candidatus Merdicola faecigallinarum</name>
    <dbReference type="NCBI Taxonomy" id="2840862"/>
    <lineage>
        <taxon>Bacteria</taxon>
        <taxon>Bacillati</taxon>
        <taxon>Bacillota</taxon>
        <taxon>Clostridia</taxon>
        <taxon>Candidatus Merdicola</taxon>
    </lineage>
</organism>
<dbReference type="InterPro" id="IPR024079">
    <property type="entry name" value="MetalloPept_cat_dom_sf"/>
</dbReference>